<dbReference type="GO" id="GO:0016817">
    <property type="term" value="F:hydrolase activity, acting on acid anhydrides"/>
    <property type="evidence" value="ECO:0007669"/>
    <property type="project" value="InterPro"/>
</dbReference>
<accession>A0A9X2HIV4</accession>
<dbReference type="InterPro" id="IPR039459">
    <property type="entry name" value="RepB-like_DNA_primase_dom"/>
</dbReference>
<feature type="domain" description="Primase C-terminal 2" evidence="2">
    <location>
        <begin position="259"/>
        <end position="325"/>
    </location>
</feature>
<keyword evidence="5" id="KW-1185">Reference proteome</keyword>
<dbReference type="RefSeq" id="WP_254291822.1">
    <property type="nucleotide sequence ID" value="NZ_JAMLDX010000003.1"/>
</dbReference>
<dbReference type="Pfam" id="PF16793">
    <property type="entry name" value="RepB_primase"/>
    <property type="match status" value="1"/>
</dbReference>
<feature type="domain" description="RepB-like DNA primase" evidence="3">
    <location>
        <begin position="115"/>
        <end position="175"/>
    </location>
</feature>
<protein>
    <submittedName>
        <fullName evidence="4">PriCT-2 domain-containing protein</fullName>
    </submittedName>
</protein>
<dbReference type="AlphaFoldDB" id="A0A9X2HIV4"/>
<feature type="region of interest" description="Disordered" evidence="1">
    <location>
        <begin position="853"/>
        <end position="884"/>
    </location>
</feature>
<organism evidence="4 5">
    <name type="scientific">Sphingomonas tagetis</name>
    <dbReference type="NCBI Taxonomy" id="2949092"/>
    <lineage>
        <taxon>Bacteria</taxon>
        <taxon>Pseudomonadati</taxon>
        <taxon>Pseudomonadota</taxon>
        <taxon>Alphaproteobacteria</taxon>
        <taxon>Sphingomonadales</taxon>
        <taxon>Sphingomonadaceae</taxon>
        <taxon>Sphingomonas</taxon>
    </lineage>
</organism>
<evidence type="ECO:0000259" key="2">
    <source>
        <dbReference type="Pfam" id="PF08707"/>
    </source>
</evidence>
<comment type="caution">
    <text evidence="4">The sequence shown here is derived from an EMBL/GenBank/DDBJ whole genome shotgun (WGS) entry which is preliminary data.</text>
</comment>
<feature type="compositionally biased region" description="Acidic residues" evidence="1">
    <location>
        <begin position="874"/>
        <end position="884"/>
    </location>
</feature>
<reference evidence="4" key="1">
    <citation type="submission" date="2022-05" db="EMBL/GenBank/DDBJ databases">
        <title>Sphingomonas sp. strain MG17 Genome sequencing and assembly.</title>
        <authorList>
            <person name="Kim I."/>
        </authorList>
    </citation>
    <scope>NUCLEOTIDE SEQUENCE</scope>
    <source>
        <strain evidence="4">MG17</strain>
    </source>
</reference>
<evidence type="ECO:0000313" key="4">
    <source>
        <dbReference type="EMBL" id="MCP3729726.1"/>
    </source>
</evidence>
<dbReference type="SUPFAM" id="SSF52540">
    <property type="entry name" value="P-loop containing nucleoside triphosphate hydrolases"/>
    <property type="match status" value="1"/>
</dbReference>
<evidence type="ECO:0000256" key="1">
    <source>
        <dbReference type="SAM" id="MobiDB-lite"/>
    </source>
</evidence>
<dbReference type="Gene3D" id="3.30.70.1790">
    <property type="entry name" value="RepB DNA-primase, N-terminal domain"/>
    <property type="match status" value="1"/>
</dbReference>
<dbReference type="Proteomes" id="UP001139451">
    <property type="component" value="Unassembled WGS sequence"/>
</dbReference>
<dbReference type="InterPro" id="IPR014819">
    <property type="entry name" value="PriCT_2"/>
</dbReference>
<evidence type="ECO:0000313" key="5">
    <source>
        <dbReference type="Proteomes" id="UP001139451"/>
    </source>
</evidence>
<dbReference type="InterPro" id="IPR027417">
    <property type="entry name" value="P-loop_NTPase"/>
</dbReference>
<dbReference type="Pfam" id="PF08707">
    <property type="entry name" value="PriCT_2"/>
    <property type="match status" value="1"/>
</dbReference>
<evidence type="ECO:0000259" key="3">
    <source>
        <dbReference type="Pfam" id="PF16793"/>
    </source>
</evidence>
<sequence>MPATDQPEQAPRQVSEEARRFLAGIGRQEPFLFRALIDAKDKKKNPKFGPQELTGSFADNAQQLRRLNDAGYGIFVQINVADGSGWKADNIVAATCLFADFDGVPLENVERLALPPHVVVETSPGKRHYYWRVDGLPINLHPLLQQQLIELFGSDKSVHDKPRIMRLPGFLHQKNPDAPFLARVVEVRDAAPYTLDEFDVALKAARKLHVPAKAESKKLPASITAPGDAKAGAAKASSDVRDTESMLRHLIGLNLLDLGDRSEWVRAGIAIKASHGDAGFPLWLQLSSEADGFDGDDDCAKEWRTFKDDRPPEKQLTVASFFAIAREHGWKRPPGSGGGGSGSTNDDAGAGEGGTSKGSKADPAITIVKQAQDAGDEHFVGTDDLTYVSYAAKRADGSSRSVTARLDSSGYRNLLALRFHEEAVNKVAPKEQLNAAVALMEARAHASGARHPVYLRYARHGGKVYVNLDPQDGRVVEIDDTSEGWRMVDAAPVRFVEGSRGALPVPARGGSLALFGKHFNVSADDLTRAIAFMLSPYQRVDTFPILIATGEPGAAKSNFGDKIMALTDPPKRSRKAARFGEASEERNMHVLAARASVLFMDNISHFSAEVADQLCRMSTGSASSYRKHNTMDEEQQFYVVRPIVVTCISTPSSRSDLLSRSMLVTVERAERRRTEQAVWREFDVDAGKMLGFLFLCVSTALRNEAAVEARVESGALELPRMADFAQWIEAAGAQLGLGPGDFAKLLRDEQAATQAEAAQRDPLVAGLVKYFARPGAQPIDASASALRDMLGALGGTGELPHANQVKDRLTRQKDGLRALGIGVEERRDSHSKMWKFAISCTAVPDAAGEMAAANAGLTPARGTPASPNGTPDQAGDEPPEEYPF</sequence>
<feature type="region of interest" description="Disordered" evidence="1">
    <location>
        <begin position="329"/>
        <end position="363"/>
    </location>
</feature>
<name>A0A9X2HIV4_9SPHN</name>
<gene>
    <name evidence="4" type="ORF">M9978_04720</name>
</gene>
<dbReference type="EMBL" id="JAMLDX010000003">
    <property type="protein sequence ID" value="MCP3729726.1"/>
    <property type="molecule type" value="Genomic_DNA"/>
</dbReference>
<proteinExistence type="predicted"/>